<dbReference type="KEGG" id="dtl:H8F01_12815"/>
<keyword evidence="3" id="KW-0378">Hydrolase</keyword>
<dbReference type="RefSeq" id="WP_187055497.1">
    <property type="nucleotide sequence ID" value="NZ_CP060412.1"/>
</dbReference>
<dbReference type="Proteomes" id="UP000515873">
    <property type="component" value="Chromosome"/>
</dbReference>
<organism evidence="3 4">
    <name type="scientific">Dyella telluris</name>
    <dbReference type="NCBI Taxonomy" id="2763498"/>
    <lineage>
        <taxon>Bacteria</taxon>
        <taxon>Pseudomonadati</taxon>
        <taxon>Pseudomonadota</taxon>
        <taxon>Gammaproteobacteria</taxon>
        <taxon>Lysobacterales</taxon>
        <taxon>Rhodanobacteraceae</taxon>
        <taxon>Dyella</taxon>
    </lineage>
</organism>
<dbReference type="EMBL" id="CP060412">
    <property type="protein sequence ID" value="QNK00013.1"/>
    <property type="molecule type" value="Genomic_DNA"/>
</dbReference>
<dbReference type="Gene3D" id="3.90.850.10">
    <property type="entry name" value="Fumarylacetoacetase-like, C-terminal domain"/>
    <property type="match status" value="1"/>
</dbReference>
<dbReference type="GO" id="GO:0018773">
    <property type="term" value="F:acetylpyruvate hydrolase activity"/>
    <property type="evidence" value="ECO:0007669"/>
    <property type="project" value="TreeGrafter"/>
</dbReference>
<sequence>MSYALTPPPVPSLPIIGSDQRFPVRRIFCIGRNFAEHAREMGATVDKDTPLFFTKPADAVVTDGADVIYPQATHDLHHEVEMVVALGGGGRDLSDAQAAGLIWGYGVGLDLTRRDLQAIAKAKSHPWDVAKGFDHSAPVSALRPAGDVTLDADTALTLSVNGAQRQHGRLGDMVHGVNEIIAILSTLFELKAGDLIFTGTPAGVSALQRGDHFRAELAGVATLEGKVA</sequence>
<dbReference type="PANTHER" id="PTHR11820">
    <property type="entry name" value="ACYLPYRUVASE"/>
    <property type="match status" value="1"/>
</dbReference>
<keyword evidence="1" id="KW-0479">Metal-binding</keyword>
<dbReference type="AlphaFoldDB" id="A0A7G8PZQ5"/>
<evidence type="ECO:0000259" key="2">
    <source>
        <dbReference type="Pfam" id="PF01557"/>
    </source>
</evidence>
<dbReference type="SUPFAM" id="SSF56529">
    <property type="entry name" value="FAH"/>
    <property type="match status" value="1"/>
</dbReference>
<name>A0A7G8PZQ5_9GAMM</name>
<proteinExistence type="predicted"/>
<accession>A0A7G8PZQ5</accession>
<dbReference type="InterPro" id="IPR036663">
    <property type="entry name" value="Fumarylacetoacetase_C_sf"/>
</dbReference>
<feature type="domain" description="Fumarylacetoacetase-like C-terminal" evidence="2">
    <location>
        <begin position="27"/>
        <end position="227"/>
    </location>
</feature>
<keyword evidence="4" id="KW-1185">Reference proteome</keyword>
<dbReference type="InterPro" id="IPR011234">
    <property type="entry name" value="Fumarylacetoacetase-like_C"/>
</dbReference>
<evidence type="ECO:0000313" key="4">
    <source>
        <dbReference type="Proteomes" id="UP000515873"/>
    </source>
</evidence>
<protein>
    <submittedName>
        <fullName evidence="3">Fumarylacetoacetate hydrolase family protein</fullName>
    </submittedName>
</protein>
<dbReference type="PANTHER" id="PTHR11820:SF90">
    <property type="entry name" value="FLUTATHIONE S-TRANSFERASE"/>
    <property type="match status" value="1"/>
</dbReference>
<reference evidence="3 4" key="1">
    <citation type="submission" date="2020-08" db="EMBL/GenBank/DDBJ databases">
        <title>Dyella sp. G9 isolated from forest soil.</title>
        <authorList>
            <person name="Fu J."/>
            <person name="Qiu L."/>
        </authorList>
    </citation>
    <scope>NUCLEOTIDE SEQUENCE [LARGE SCALE GENOMIC DNA]</scope>
    <source>
        <strain evidence="3 4">G9</strain>
    </source>
</reference>
<dbReference type="Pfam" id="PF01557">
    <property type="entry name" value="FAA_hydrolase"/>
    <property type="match status" value="1"/>
</dbReference>
<dbReference type="GO" id="GO:0046872">
    <property type="term" value="F:metal ion binding"/>
    <property type="evidence" value="ECO:0007669"/>
    <property type="project" value="UniProtKB-KW"/>
</dbReference>
<gene>
    <name evidence="3" type="ORF">H8F01_12815</name>
</gene>
<evidence type="ECO:0000256" key="1">
    <source>
        <dbReference type="ARBA" id="ARBA00022723"/>
    </source>
</evidence>
<evidence type="ECO:0000313" key="3">
    <source>
        <dbReference type="EMBL" id="QNK00013.1"/>
    </source>
</evidence>